<dbReference type="AlphaFoldDB" id="C7R828"/>
<dbReference type="KEGG" id="kko:Kkor_0390"/>
<reference evidence="2 3" key="1">
    <citation type="journal article" date="2009" name="Stand. Genomic Sci.">
        <title>Complete genome sequence of Kangiella koreensis type strain (SW-125).</title>
        <authorList>
            <person name="Han C."/>
            <person name="Sikorski J."/>
            <person name="Lapidus A."/>
            <person name="Nolan M."/>
            <person name="Glavina Del Rio T."/>
            <person name="Tice H."/>
            <person name="Cheng J.F."/>
            <person name="Lucas S."/>
            <person name="Chen F."/>
            <person name="Copeland A."/>
            <person name="Ivanova N."/>
            <person name="Mavromatis K."/>
            <person name="Ovchinnikova G."/>
            <person name="Pati A."/>
            <person name="Bruce D."/>
            <person name="Goodwin L."/>
            <person name="Pitluck S."/>
            <person name="Chen A."/>
            <person name="Palaniappan K."/>
            <person name="Land M."/>
            <person name="Hauser L."/>
            <person name="Chang Y.J."/>
            <person name="Jeffries C.D."/>
            <person name="Chain P."/>
            <person name="Saunders E."/>
            <person name="Brettin T."/>
            <person name="Goker M."/>
            <person name="Tindall B.J."/>
            <person name="Bristow J."/>
            <person name="Eisen J.A."/>
            <person name="Markowitz V."/>
            <person name="Hugenholtz P."/>
            <person name="Kyrpides N.C."/>
            <person name="Klenk H.P."/>
            <person name="Detter J.C."/>
        </authorList>
    </citation>
    <scope>NUCLEOTIDE SEQUENCE [LARGE SCALE GENOMIC DNA]</scope>
    <source>
        <strain evidence="3">DSM 16069 / KCTC 12182 / SW-125</strain>
    </source>
</reference>
<dbReference type="STRING" id="523791.Kkor_0390"/>
<dbReference type="PANTHER" id="PTHR36924">
    <property type="entry name" value="ANTITOXIN HIGA-1"/>
    <property type="match status" value="1"/>
</dbReference>
<dbReference type="InterPro" id="IPR001387">
    <property type="entry name" value="Cro/C1-type_HTH"/>
</dbReference>
<dbReference type="PANTHER" id="PTHR36924:SF1">
    <property type="entry name" value="ANTITOXIN HIGA-1"/>
    <property type="match status" value="1"/>
</dbReference>
<evidence type="ECO:0000313" key="2">
    <source>
        <dbReference type="EMBL" id="ACV25810.1"/>
    </source>
</evidence>
<dbReference type="HOGENOM" id="CLU_140230_2_2_6"/>
<gene>
    <name evidence="2" type="ordered locus">Kkor_0390</name>
</gene>
<dbReference type="eggNOG" id="COG3093">
    <property type="taxonomic scope" value="Bacteria"/>
</dbReference>
<dbReference type="EMBL" id="CP001707">
    <property type="protein sequence ID" value="ACV25810.1"/>
    <property type="molecule type" value="Genomic_DNA"/>
</dbReference>
<dbReference type="FunCoup" id="C7R828">
    <property type="interactions" value="33"/>
</dbReference>
<dbReference type="Gene3D" id="1.10.260.40">
    <property type="entry name" value="lambda repressor-like DNA-binding domains"/>
    <property type="match status" value="1"/>
</dbReference>
<keyword evidence="1" id="KW-0238">DNA-binding</keyword>
<dbReference type="InterPro" id="IPR013430">
    <property type="entry name" value="Toxin_antidote_HigA"/>
</dbReference>
<accession>C7R828</accession>
<dbReference type="Proteomes" id="UP000001231">
    <property type="component" value="Chromosome"/>
</dbReference>
<dbReference type="InParanoid" id="C7R828"/>
<sequence>MSKFKVERKPTHPGAVFKYDVLEPLDISITAAAQMLGITRKHLSNFVNGKVPCTPELAHRLAYMTNTTVASWLNMQNALNIWEEEQKEAPEGVQRLEAFA</sequence>
<dbReference type="NCBIfam" id="TIGR02607">
    <property type="entry name" value="antidote_HigA"/>
    <property type="match status" value="1"/>
</dbReference>
<keyword evidence="3" id="KW-1185">Reference proteome</keyword>
<evidence type="ECO:0000256" key="1">
    <source>
        <dbReference type="ARBA" id="ARBA00023125"/>
    </source>
</evidence>
<dbReference type="OrthoDB" id="9793869at2"/>
<dbReference type="RefSeq" id="WP_012800325.1">
    <property type="nucleotide sequence ID" value="NC_013166.1"/>
</dbReference>
<name>C7R828_KANKD</name>
<dbReference type="InterPro" id="IPR010982">
    <property type="entry name" value="Lambda_DNA-bd_dom_sf"/>
</dbReference>
<protein>
    <submittedName>
        <fullName evidence="2">Putative plasmid maintenance system antidote protein, XRE family</fullName>
    </submittedName>
</protein>
<dbReference type="CDD" id="cd00093">
    <property type="entry name" value="HTH_XRE"/>
    <property type="match status" value="1"/>
</dbReference>
<evidence type="ECO:0000313" key="3">
    <source>
        <dbReference type="Proteomes" id="UP000001231"/>
    </source>
</evidence>
<dbReference type="GO" id="GO:0003677">
    <property type="term" value="F:DNA binding"/>
    <property type="evidence" value="ECO:0007669"/>
    <property type="project" value="UniProtKB-KW"/>
</dbReference>
<proteinExistence type="predicted"/>
<organism evidence="2 3">
    <name type="scientific">Kangiella koreensis (strain DSM 16069 / JCM 12317 / KCTC 12182 / SW-125)</name>
    <dbReference type="NCBI Taxonomy" id="523791"/>
    <lineage>
        <taxon>Bacteria</taxon>
        <taxon>Pseudomonadati</taxon>
        <taxon>Pseudomonadota</taxon>
        <taxon>Gammaproteobacteria</taxon>
        <taxon>Kangiellales</taxon>
        <taxon>Kangiellaceae</taxon>
        <taxon>Kangiella</taxon>
    </lineage>
</organism>
<dbReference type="SUPFAM" id="SSF47413">
    <property type="entry name" value="lambda repressor-like DNA-binding domains"/>
    <property type="match status" value="1"/>
</dbReference>